<dbReference type="InterPro" id="IPR051682">
    <property type="entry name" value="Mito_Persulfide_Diox"/>
</dbReference>
<evidence type="ECO:0000313" key="4">
    <source>
        <dbReference type="Proteomes" id="UP000027604"/>
    </source>
</evidence>
<dbReference type="CDD" id="cd16290">
    <property type="entry name" value="AIM-1_SMB-1-like_MBL-B3"/>
    <property type="match status" value="1"/>
</dbReference>
<evidence type="ECO:0000256" key="1">
    <source>
        <dbReference type="SAM" id="SignalP"/>
    </source>
</evidence>
<dbReference type="PANTHER" id="PTHR43084:SF1">
    <property type="entry name" value="PERSULFIDE DIOXYGENASE ETHE1, MITOCHONDRIAL"/>
    <property type="match status" value="1"/>
</dbReference>
<dbReference type="SUPFAM" id="SSF56281">
    <property type="entry name" value="Metallo-hydrolase/oxidoreductase"/>
    <property type="match status" value="1"/>
</dbReference>
<dbReference type="STRING" id="1349767.GJA_2842"/>
<dbReference type="SMART" id="SM00849">
    <property type="entry name" value="Lactamase_B"/>
    <property type="match status" value="1"/>
</dbReference>
<dbReference type="GO" id="GO:0006749">
    <property type="term" value="P:glutathione metabolic process"/>
    <property type="evidence" value="ECO:0007669"/>
    <property type="project" value="TreeGrafter"/>
</dbReference>
<dbReference type="eggNOG" id="COG0491">
    <property type="taxonomic scope" value="Bacteria"/>
</dbReference>
<organism evidence="3 4">
    <name type="scientific">Janthinobacterium agaricidamnosum NBRC 102515 = DSM 9628</name>
    <dbReference type="NCBI Taxonomy" id="1349767"/>
    <lineage>
        <taxon>Bacteria</taxon>
        <taxon>Pseudomonadati</taxon>
        <taxon>Pseudomonadota</taxon>
        <taxon>Betaproteobacteria</taxon>
        <taxon>Burkholderiales</taxon>
        <taxon>Oxalobacteraceae</taxon>
        <taxon>Janthinobacterium</taxon>
    </lineage>
</organism>
<sequence length="300" mass="31603">MTSPWFYALAAALVSANTLAADPLTRPIASPYAKEWLKPQRPLRIHGDTYYVGFGGLSLVLIDSKAGLILIDGALPQAVPAIAANIQQLGFNIEDVKYILNTEAHFDHAGGIAALARDSGAITVSSPAGIAALAGGHVLANDPQAGQIDAFAPVSKLQAIGDGETLHLGNTAISAHFTPGHTPGSTSWSWRSCQNGQCVDIVFGASLNAVSADRFHFSAAANQSSTAVFRSGIRNFAQLPCDILISAHPDHSGFDQKLQQAARQPASNPFIDPQACRNYAAKYEQKLDARLAREAAGAHE</sequence>
<keyword evidence="1" id="KW-0732">Signal</keyword>
<reference evidence="3 4" key="1">
    <citation type="journal article" date="2015" name="Genome Announc.">
        <title>Genome Sequence of Mushroom Soft-Rot Pathogen Janthinobacterium agaricidamnosum.</title>
        <authorList>
            <person name="Graupner K."/>
            <person name="Lackner G."/>
            <person name="Hertweck C."/>
        </authorList>
    </citation>
    <scope>NUCLEOTIDE SEQUENCE [LARGE SCALE GENOMIC DNA]</scope>
    <source>
        <strain evidence="4">NBRC 102515 / DSM 9628</strain>
    </source>
</reference>
<dbReference type="NCBIfam" id="NF033105">
    <property type="entry name" value="bla_subclass_B3"/>
    <property type="match status" value="1"/>
</dbReference>
<dbReference type="RefSeq" id="WP_038493002.1">
    <property type="nucleotide sequence ID" value="NZ_BCTH01000035.1"/>
</dbReference>
<dbReference type="PATRIC" id="fig|1349767.4.peg.4563"/>
<proteinExistence type="predicted"/>
<dbReference type="HOGENOM" id="CLU_066441_1_0_4"/>
<accession>W0V814</accession>
<keyword evidence="4" id="KW-1185">Reference proteome</keyword>
<feature type="domain" description="Metallo-beta-lactamase" evidence="2">
    <location>
        <begin position="55"/>
        <end position="248"/>
    </location>
</feature>
<dbReference type="InterPro" id="IPR001279">
    <property type="entry name" value="Metallo-B-lactamas"/>
</dbReference>
<name>W0V814_9BURK</name>
<dbReference type="InterPro" id="IPR036866">
    <property type="entry name" value="RibonucZ/Hydroxyglut_hydro"/>
</dbReference>
<protein>
    <submittedName>
        <fullName evidence="3">Metallo-beta-lactamase superfamily protein</fullName>
    </submittedName>
</protein>
<dbReference type="GO" id="GO:0050313">
    <property type="term" value="F:sulfur dioxygenase activity"/>
    <property type="evidence" value="ECO:0007669"/>
    <property type="project" value="TreeGrafter"/>
</dbReference>
<dbReference type="NCBIfam" id="NF012229">
    <property type="entry name" value="bla_class_B_core"/>
    <property type="match status" value="1"/>
</dbReference>
<evidence type="ECO:0000259" key="2">
    <source>
        <dbReference type="SMART" id="SM00849"/>
    </source>
</evidence>
<dbReference type="EMBL" id="HG322949">
    <property type="protein sequence ID" value="CDG83473.1"/>
    <property type="molecule type" value="Genomic_DNA"/>
</dbReference>
<dbReference type="OrthoDB" id="9762883at2"/>
<evidence type="ECO:0000313" key="3">
    <source>
        <dbReference type="EMBL" id="CDG83473.1"/>
    </source>
</evidence>
<dbReference type="AlphaFoldDB" id="W0V814"/>
<dbReference type="Proteomes" id="UP000027604">
    <property type="component" value="Chromosome I"/>
</dbReference>
<dbReference type="PANTHER" id="PTHR43084">
    <property type="entry name" value="PERSULFIDE DIOXYGENASE ETHE1"/>
    <property type="match status" value="1"/>
</dbReference>
<dbReference type="Gene3D" id="3.60.15.10">
    <property type="entry name" value="Ribonuclease Z/Hydroxyacylglutathione hydrolase-like"/>
    <property type="match status" value="1"/>
</dbReference>
<feature type="signal peptide" evidence="1">
    <location>
        <begin position="1"/>
        <end position="20"/>
    </location>
</feature>
<dbReference type="GO" id="GO:0070813">
    <property type="term" value="P:hydrogen sulfide metabolic process"/>
    <property type="evidence" value="ECO:0007669"/>
    <property type="project" value="TreeGrafter"/>
</dbReference>
<dbReference type="Pfam" id="PF00753">
    <property type="entry name" value="Lactamase_B"/>
    <property type="match status" value="1"/>
</dbReference>
<dbReference type="KEGG" id="jag:GJA_2842"/>
<gene>
    <name evidence="3" type="ORF">GJA_2842</name>
</gene>
<feature type="chain" id="PRO_5004797447" evidence="1">
    <location>
        <begin position="21"/>
        <end position="300"/>
    </location>
</feature>